<evidence type="ECO:0000256" key="3">
    <source>
        <dbReference type="ARBA" id="ARBA00022449"/>
    </source>
</evidence>
<evidence type="ECO:0000256" key="5">
    <source>
        <dbReference type="ARBA" id="ARBA00022692"/>
    </source>
</evidence>
<dbReference type="InterPro" id="IPR036721">
    <property type="entry name" value="RCK_C_sf"/>
</dbReference>
<feature type="transmembrane region" description="Helical" evidence="9">
    <location>
        <begin position="88"/>
        <end position="113"/>
    </location>
</feature>
<feature type="transmembrane region" description="Helical" evidence="9">
    <location>
        <begin position="59"/>
        <end position="76"/>
    </location>
</feature>
<sequence length="487" mass="50533">MNETLRYAALVLFCSAVGLAAVLANRLTERVKIPVPLLVLIGAAVAVHALPAVQAPSELAVERVMTIALVLVLFDGGMHIGPSRFRAAAVPILSVGVVGTALTAAGAALIVHYVCGIGWFPAVLVATAVAPTDPAVVFSVLGKREIRGRSSTILEGESGANDPVGIALMSSLIAAGGLSAAGFASVGTQFLAQMVVGLAVGVLGGRALLVFMRRVALPSEGLYALRTLASCLMLYGIATLAHGSGYLAVFVAGIVIGDARAPYKPEIKRFHAALAGLAEIVAFAVLGLTVDLTVLGRPDVWVPGVVLGVALTVVIRPLAVGACLLPVRLQRNERVFVLLAGLKGAVPILLGEFLRAAHIADADRLYGIVVVVVIFSVLVQGSSVPGLARLLRLPMRTVQTRPWQIGVRLADEPEGVHRFSVARGSAAERCTVQGLGDRVGDIWVSIVVRTTGLVPVRGDTELQAGDEVVVLADPELHDALAELFGGR</sequence>
<evidence type="ECO:0000313" key="12">
    <source>
        <dbReference type="Proteomes" id="UP000193040"/>
    </source>
</evidence>
<keyword evidence="12" id="KW-1185">Reference proteome</keyword>
<evidence type="ECO:0000256" key="8">
    <source>
        <dbReference type="ARBA" id="ARBA00023136"/>
    </source>
</evidence>
<dbReference type="PANTHER" id="PTHR32507">
    <property type="entry name" value="NA(+)/H(+) ANTIPORTER 1"/>
    <property type="match status" value="1"/>
</dbReference>
<evidence type="ECO:0000256" key="7">
    <source>
        <dbReference type="ARBA" id="ARBA00023065"/>
    </source>
</evidence>
<keyword evidence="7" id="KW-0406">Ion transport</keyword>
<keyword evidence="6 9" id="KW-1133">Transmembrane helix</keyword>
<evidence type="ECO:0000256" key="6">
    <source>
        <dbReference type="ARBA" id="ARBA00022989"/>
    </source>
</evidence>
<feature type="transmembrane region" description="Helical" evidence="9">
    <location>
        <begin position="163"/>
        <end position="184"/>
    </location>
</feature>
<accession>A0A1X0XWW6</accession>
<dbReference type="Gene3D" id="1.20.1530.20">
    <property type="match status" value="1"/>
</dbReference>
<dbReference type="GO" id="GO:0015297">
    <property type="term" value="F:antiporter activity"/>
    <property type="evidence" value="ECO:0007669"/>
    <property type="project" value="UniProtKB-KW"/>
</dbReference>
<comment type="caution">
    <text evidence="11">The sequence shown here is derived from an EMBL/GenBank/DDBJ whole genome shotgun (WGS) entry which is preliminary data.</text>
</comment>
<keyword evidence="8 9" id="KW-0472">Membrane</keyword>
<evidence type="ECO:0000259" key="10">
    <source>
        <dbReference type="PROSITE" id="PS51202"/>
    </source>
</evidence>
<feature type="transmembrane region" description="Helical" evidence="9">
    <location>
        <begin position="270"/>
        <end position="288"/>
    </location>
</feature>
<gene>
    <name evidence="11" type="ORF">B5M45_21965</name>
</gene>
<dbReference type="EMBL" id="MZZM01000026">
    <property type="protein sequence ID" value="ORJ57374.1"/>
    <property type="molecule type" value="Genomic_DNA"/>
</dbReference>
<evidence type="ECO:0000256" key="9">
    <source>
        <dbReference type="SAM" id="Phobius"/>
    </source>
</evidence>
<evidence type="ECO:0000256" key="2">
    <source>
        <dbReference type="ARBA" id="ARBA00022448"/>
    </source>
</evidence>
<dbReference type="InterPro" id="IPR006153">
    <property type="entry name" value="Cation/H_exchanger_TM"/>
</dbReference>
<dbReference type="GO" id="GO:0008324">
    <property type="term" value="F:monoatomic cation transmembrane transporter activity"/>
    <property type="evidence" value="ECO:0007669"/>
    <property type="project" value="InterPro"/>
</dbReference>
<proteinExistence type="predicted"/>
<dbReference type="GO" id="GO:0006813">
    <property type="term" value="P:potassium ion transport"/>
    <property type="evidence" value="ECO:0007669"/>
    <property type="project" value="InterPro"/>
</dbReference>
<evidence type="ECO:0000256" key="1">
    <source>
        <dbReference type="ARBA" id="ARBA00004651"/>
    </source>
</evidence>
<dbReference type="Pfam" id="PF00999">
    <property type="entry name" value="Na_H_Exchanger"/>
    <property type="match status" value="1"/>
</dbReference>
<dbReference type="PANTHER" id="PTHR32507:SF7">
    <property type="entry name" value="K(+)_H(+) ANTIPORTER NHAP2"/>
    <property type="match status" value="1"/>
</dbReference>
<keyword evidence="2" id="KW-0813">Transport</keyword>
<reference evidence="11 12" key="1">
    <citation type="submission" date="2017-03" db="EMBL/GenBank/DDBJ databases">
        <title>Genomic insights into Mycobacterium simiae human colonization.</title>
        <authorList>
            <person name="Steffani J.L."/>
            <person name="Brunck M.E."/>
            <person name="Cruz E."/>
            <person name="Montiel R."/>
            <person name="Barona F."/>
        </authorList>
    </citation>
    <scope>NUCLEOTIDE SEQUENCE [LARGE SCALE GENOMIC DNA]</scope>
    <source>
        <strain evidence="11 12">MsiGto</strain>
    </source>
</reference>
<feature type="transmembrane region" description="Helical" evidence="9">
    <location>
        <begin position="366"/>
        <end position="391"/>
    </location>
</feature>
<feature type="transmembrane region" description="Helical" evidence="9">
    <location>
        <begin position="6"/>
        <end position="23"/>
    </location>
</feature>
<feature type="domain" description="RCK C-terminal" evidence="10">
    <location>
        <begin position="404"/>
        <end position="486"/>
    </location>
</feature>
<keyword evidence="5 9" id="KW-0812">Transmembrane</keyword>
<dbReference type="AlphaFoldDB" id="A0A1X0XWW6"/>
<feature type="transmembrane region" description="Helical" evidence="9">
    <location>
        <begin position="190"/>
        <end position="211"/>
    </location>
</feature>
<dbReference type="PROSITE" id="PS51202">
    <property type="entry name" value="RCK_C"/>
    <property type="match status" value="1"/>
</dbReference>
<keyword evidence="4" id="KW-1003">Cell membrane</keyword>
<name>A0A1X0XWW6_MYCSI</name>
<dbReference type="STRING" id="1784.VC42_24375"/>
<dbReference type="GO" id="GO:1902600">
    <property type="term" value="P:proton transmembrane transport"/>
    <property type="evidence" value="ECO:0007669"/>
    <property type="project" value="InterPro"/>
</dbReference>
<dbReference type="InterPro" id="IPR006037">
    <property type="entry name" value="RCK_C"/>
</dbReference>
<dbReference type="RefSeq" id="WP_061560193.1">
    <property type="nucleotide sequence ID" value="NZ_MZZM01000026.1"/>
</dbReference>
<comment type="subcellular location">
    <subcellularLocation>
        <location evidence="1">Cell membrane</location>
        <topology evidence="1">Multi-pass membrane protein</topology>
    </subcellularLocation>
</comment>
<feature type="transmembrane region" description="Helical" evidence="9">
    <location>
        <begin position="35"/>
        <end position="53"/>
    </location>
</feature>
<evidence type="ECO:0000313" key="11">
    <source>
        <dbReference type="EMBL" id="ORJ57374.1"/>
    </source>
</evidence>
<feature type="transmembrane region" description="Helical" evidence="9">
    <location>
        <begin position="119"/>
        <end position="142"/>
    </location>
</feature>
<keyword evidence="3" id="KW-0050">Antiport</keyword>
<feature type="transmembrane region" description="Helical" evidence="9">
    <location>
        <begin position="300"/>
        <end position="323"/>
    </location>
</feature>
<dbReference type="InterPro" id="IPR038770">
    <property type="entry name" value="Na+/solute_symporter_sf"/>
</dbReference>
<evidence type="ECO:0000256" key="4">
    <source>
        <dbReference type="ARBA" id="ARBA00022475"/>
    </source>
</evidence>
<protein>
    <recommendedName>
        <fullName evidence="10">RCK C-terminal domain-containing protein</fullName>
    </recommendedName>
</protein>
<feature type="transmembrane region" description="Helical" evidence="9">
    <location>
        <begin position="335"/>
        <end position="354"/>
    </location>
</feature>
<dbReference type="GO" id="GO:0005886">
    <property type="term" value="C:plasma membrane"/>
    <property type="evidence" value="ECO:0007669"/>
    <property type="project" value="UniProtKB-SubCell"/>
</dbReference>
<organism evidence="11 12">
    <name type="scientific">Mycobacterium simiae</name>
    <name type="common">Mycobacterium habana</name>
    <dbReference type="NCBI Taxonomy" id="1784"/>
    <lineage>
        <taxon>Bacteria</taxon>
        <taxon>Bacillati</taxon>
        <taxon>Actinomycetota</taxon>
        <taxon>Actinomycetes</taxon>
        <taxon>Mycobacteriales</taxon>
        <taxon>Mycobacteriaceae</taxon>
        <taxon>Mycobacterium</taxon>
        <taxon>Mycobacterium simiae complex</taxon>
    </lineage>
</organism>
<dbReference type="Proteomes" id="UP000193040">
    <property type="component" value="Unassembled WGS sequence"/>
</dbReference>
<dbReference type="SUPFAM" id="SSF116726">
    <property type="entry name" value="TrkA C-terminal domain-like"/>
    <property type="match status" value="1"/>
</dbReference>